<feature type="domain" description="Peptidase S1" evidence="6">
    <location>
        <begin position="38"/>
        <end position="285"/>
    </location>
</feature>
<dbReference type="SUPFAM" id="SSF50494">
    <property type="entry name" value="Trypsin-like serine proteases"/>
    <property type="match status" value="3"/>
</dbReference>
<keyword evidence="4" id="KW-0378">Hydrolase</keyword>
<keyword evidence="9" id="KW-1185">Reference proteome</keyword>
<dbReference type="InterPro" id="IPR018114">
    <property type="entry name" value="TRYPSIN_HIS"/>
</dbReference>
<gene>
    <name evidence="8" type="ORF">O3M35_006485</name>
</gene>
<dbReference type="PROSITE" id="PS50240">
    <property type="entry name" value="TRYPSIN_DOM"/>
    <property type="match status" value="3"/>
</dbReference>
<dbReference type="Proteomes" id="UP001461498">
    <property type="component" value="Unassembled WGS sequence"/>
</dbReference>
<keyword evidence="1" id="KW-1015">Disulfide bond</keyword>
<keyword evidence="4" id="KW-0720">Serine protease</keyword>
<dbReference type="InterPro" id="IPR033116">
    <property type="entry name" value="TRYPSIN_SER"/>
</dbReference>
<dbReference type="PROSITE" id="PS50923">
    <property type="entry name" value="SUSHI"/>
    <property type="match status" value="1"/>
</dbReference>
<dbReference type="SMART" id="SM00032">
    <property type="entry name" value="CCP"/>
    <property type="match status" value="2"/>
</dbReference>
<keyword evidence="3" id="KW-0768">Sushi</keyword>
<feature type="domain" description="Peptidase S1" evidence="6">
    <location>
        <begin position="449"/>
        <end position="722"/>
    </location>
</feature>
<dbReference type="GO" id="GO:0006508">
    <property type="term" value="P:proteolysis"/>
    <property type="evidence" value="ECO:0007669"/>
    <property type="project" value="UniProtKB-KW"/>
</dbReference>
<dbReference type="PRINTS" id="PR00722">
    <property type="entry name" value="CHYMOTRYPSIN"/>
</dbReference>
<sequence>MRIPFIFFLHILGSLAGQKRREIDLNYPECGKLEDSNLSQGVGVYTADPGNFPWRVAIYRYHELTNNYENICSGTIISPNIVLSAASCFYDQENETTYAPTLFKVVAGKISFKWSEQDTNAQKLNVNEIIIPSSYLGDKRGVEGDIAVIKLEKDLVFNDLVAPVCLPWIWNAENSSDRIFQTAGWDLKGTERYSSTLKETNLEYLNIVECRKKFASIRYLRFINYDKLCVLTPKGRKDYDTGAGLVQKKGDRYYLMAILSANINNDFSPSTNITRHFDWLSRTVSTFNSQMRIKYKGAEFAEGQNNNDSSLIRITRDTRGNCRLPAKAGITSFTKANCEISCEVDAGMSIESNEIVRINCAQGYGPDSNNQYEAKYICNQGSWFDKEPKCVKLCPPLKKEHLKFECIHGGEPVSCDTYMRQGTLAKFRCEEFYRASYDPISYSDTTRCLVGGVWSERLPTCSLICGLVNQVNKVEATLMYGNKTTYGEYPWHVAIYLYVAKRYEYICGGSLLSEHFVLTAAHCMFDPSNYVKFREDQLKVAVGKGKRDYYFKERYQINSAVLKIFVPETYVGDGTRYAEDIALLQTYEIFKFNHFVLPVCLDRYGSVTFRKNMKGTIIGWGLNEEGTLSDELREVRLPIMPIVECRREFKDFLQFLTSDKYCVIHQNGSGTGRGDSGGGMTFEVAGQHYIHGIVSIKKTDSNIFSAFTNISIYTSWIYNTMRKPVSKNTKECGIIGRTSHPLRKRESNVTEAASNNEVVPYGKYPWHVAVFKYMEKGELLRICGGTLIHEQFILTAAHCVWNHSNDTKVAEKEILVACGKYHNDYHMSETHQQIRNVKKIIVPEAFTGRITNYDNDIALLQTDEPFELNNFVLPACIDRTKPPFTIKPEEKGTYLGWRMTDKEGEKITYLKETQLTTLSIIKCRKKYSHFIKYLTMDKFCVNIENDFGPQRGDSGGSLTFPYKDRYYIRGLSSIKSRDEAEFSVFTNVSTYVDWINAEIEIALVFN</sequence>
<protein>
    <submittedName>
        <fullName evidence="8">Uncharacterized protein</fullName>
    </submittedName>
</protein>
<dbReference type="InterPro" id="IPR009003">
    <property type="entry name" value="Peptidase_S1_PA"/>
</dbReference>
<comment type="caution">
    <text evidence="3">Lacks conserved residue(s) required for the propagation of feature annotation.</text>
</comment>
<evidence type="ECO:0000256" key="4">
    <source>
        <dbReference type="RuleBase" id="RU363034"/>
    </source>
</evidence>
<dbReference type="AlphaFoldDB" id="A0AAW1DKY4"/>
<dbReference type="EMBL" id="JAPXFL010000003">
    <property type="protein sequence ID" value="KAK9509094.1"/>
    <property type="molecule type" value="Genomic_DNA"/>
</dbReference>
<dbReference type="InterPro" id="IPR001314">
    <property type="entry name" value="Peptidase_S1A"/>
</dbReference>
<evidence type="ECO:0000256" key="3">
    <source>
        <dbReference type="PROSITE-ProRule" id="PRU00302"/>
    </source>
</evidence>
<reference evidence="8 9" key="1">
    <citation type="submission" date="2022-12" db="EMBL/GenBank/DDBJ databases">
        <title>Chromosome-level genome assembly of true bugs.</title>
        <authorList>
            <person name="Ma L."/>
            <person name="Li H."/>
        </authorList>
    </citation>
    <scope>NUCLEOTIDE SEQUENCE [LARGE SCALE GENOMIC DNA]</scope>
    <source>
        <strain evidence="8">Lab_2022b</strain>
    </source>
</reference>
<dbReference type="PROSITE" id="PS00134">
    <property type="entry name" value="TRYPSIN_HIS"/>
    <property type="match status" value="2"/>
</dbReference>
<organism evidence="8 9">
    <name type="scientific">Rhynocoris fuscipes</name>
    <dbReference type="NCBI Taxonomy" id="488301"/>
    <lineage>
        <taxon>Eukaryota</taxon>
        <taxon>Metazoa</taxon>
        <taxon>Ecdysozoa</taxon>
        <taxon>Arthropoda</taxon>
        <taxon>Hexapoda</taxon>
        <taxon>Insecta</taxon>
        <taxon>Pterygota</taxon>
        <taxon>Neoptera</taxon>
        <taxon>Paraneoptera</taxon>
        <taxon>Hemiptera</taxon>
        <taxon>Heteroptera</taxon>
        <taxon>Panheteroptera</taxon>
        <taxon>Cimicomorpha</taxon>
        <taxon>Reduviidae</taxon>
        <taxon>Harpactorinae</taxon>
        <taxon>Harpactorini</taxon>
        <taxon>Rhynocoris</taxon>
    </lineage>
</organism>
<dbReference type="FunFam" id="2.40.10.10:FF:000068">
    <property type="entry name" value="transmembrane protease serine 2"/>
    <property type="match status" value="1"/>
</dbReference>
<dbReference type="Pfam" id="PF00089">
    <property type="entry name" value="Trypsin"/>
    <property type="match status" value="3"/>
</dbReference>
<accession>A0AAW1DKY4</accession>
<keyword evidence="5" id="KW-0732">Signal</keyword>
<dbReference type="PROSITE" id="PS00135">
    <property type="entry name" value="TRYPSIN_SER"/>
    <property type="match status" value="1"/>
</dbReference>
<dbReference type="InterPro" id="IPR051487">
    <property type="entry name" value="Ser/Thr_Proteases_Immune/Dev"/>
</dbReference>
<keyword evidence="4" id="KW-0645">Protease</keyword>
<dbReference type="CDD" id="cd00033">
    <property type="entry name" value="CCP"/>
    <property type="match status" value="1"/>
</dbReference>
<evidence type="ECO:0000259" key="6">
    <source>
        <dbReference type="PROSITE" id="PS50240"/>
    </source>
</evidence>
<dbReference type="GO" id="GO:0004252">
    <property type="term" value="F:serine-type endopeptidase activity"/>
    <property type="evidence" value="ECO:0007669"/>
    <property type="project" value="InterPro"/>
</dbReference>
<feature type="signal peptide" evidence="5">
    <location>
        <begin position="1"/>
        <end position="16"/>
    </location>
</feature>
<dbReference type="PANTHER" id="PTHR24256">
    <property type="entry name" value="TRYPTASE-RELATED"/>
    <property type="match status" value="1"/>
</dbReference>
<comment type="similarity">
    <text evidence="2">Belongs to the peptidase S1 family. CLIP subfamily.</text>
</comment>
<dbReference type="CDD" id="cd00190">
    <property type="entry name" value="Tryp_SPc"/>
    <property type="match status" value="2"/>
</dbReference>
<name>A0AAW1DKY4_9HEMI</name>
<evidence type="ECO:0000259" key="7">
    <source>
        <dbReference type="PROSITE" id="PS50923"/>
    </source>
</evidence>
<dbReference type="Gene3D" id="2.40.10.10">
    <property type="entry name" value="Trypsin-like serine proteases"/>
    <property type="match status" value="4"/>
</dbReference>
<dbReference type="SMART" id="SM00020">
    <property type="entry name" value="Tryp_SPc"/>
    <property type="match status" value="3"/>
</dbReference>
<feature type="domain" description="Peptidase S1" evidence="6">
    <location>
        <begin position="734"/>
        <end position="1000"/>
    </location>
</feature>
<proteinExistence type="inferred from homology"/>
<dbReference type="InterPro" id="IPR000436">
    <property type="entry name" value="Sushi_SCR_CCP_dom"/>
</dbReference>
<dbReference type="InterPro" id="IPR001254">
    <property type="entry name" value="Trypsin_dom"/>
</dbReference>
<comment type="caution">
    <text evidence="8">The sequence shown here is derived from an EMBL/GenBank/DDBJ whole genome shotgun (WGS) entry which is preliminary data.</text>
</comment>
<evidence type="ECO:0000313" key="9">
    <source>
        <dbReference type="Proteomes" id="UP001461498"/>
    </source>
</evidence>
<feature type="chain" id="PRO_5043699215" evidence="5">
    <location>
        <begin position="17"/>
        <end position="1006"/>
    </location>
</feature>
<feature type="domain" description="Sushi" evidence="7">
    <location>
        <begin position="392"/>
        <end position="463"/>
    </location>
</feature>
<evidence type="ECO:0000256" key="2">
    <source>
        <dbReference type="ARBA" id="ARBA00024195"/>
    </source>
</evidence>
<evidence type="ECO:0000256" key="1">
    <source>
        <dbReference type="ARBA" id="ARBA00023157"/>
    </source>
</evidence>
<evidence type="ECO:0000313" key="8">
    <source>
        <dbReference type="EMBL" id="KAK9509094.1"/>
    </source>
</evidence>
<evidence type="ECO:0000256" key="5">
    <source>
        <dbReference type="SAM" id="SignalP"/>
    </source>
</evidence>
<dbReference type="InterPro" id="IPR043504">
    <property type="entry name" value="Peptidase_S1_PA_chymotrypsin"/>
</dbReference>